<dbReference type="InterPro" id="IPR001453">
    <property type="entry name" value="MoaB/Mog_dom"/>
</dbReference>
<dbReference type="InterPro" id="IPR012245">
    <property type="entry name" value="MoaB"/>
</dbReference>
<gene>
    <name evidence="7" type="ORF">AVDCRST_MAG73-2621</name>
</gene>
<evidence type="ECO:0000259" key="6">
    <source>
        <dbReference type="SMART" id="SM00852"/>
    </source>
</evidence>
<dbReference type="GO" id="GO:0006777">
    <property type="term" value="P:Mo-molybdopterin cofactor biosynthetic process"/>
    <property type="evidence" value="ECO:0007669"/>
    <property type="project" value="UniProtKB-UniRule"/>
</dbReference>
<dbReference type="PANTHER" id="PTHR43232">
    <property type="entry name" value="MOLYBDENUM COFACTOR BIOSYNTHESIS PROTEIN B"/>
    <property type="match status" value="1"/>
</dbReference>
<dbReference type="Pfam" id="PF00994">
    <property type="entry name" value="MoCF_biosynth"/>
    <property type="match status" value="1"/>
</dbReference>
<feature type="domain" description="MoaB/Mog" evidence="6">
    <location>
        <begin position="27"/>
        <end position="171"/>
    </location>
</feature>
<reference evidence="7" key="1">
    <citation type="submission" date="2020-02" db="EMBL/GenBank/DDBJ databases">
        <authorList>
            <person name="Meier V. D."/>
        </authorList>
    </citation>
    <scope>NUCLEOTIDE SEQUENCE</scope>
    <source>
        <strain evidence="7">AVDCRST_MAG73</strain>
    </source>
</reference>
<dbReference type="GO" id="GO:0005829">
    <property type="term" value="C:cytosol"/>
    <property type="evidence" value="ECO:0007669"/>
    <property type="project" value="TreeGrafter"/>
</dbReference>
<accession>A0A6J4UGS9</accession>
<name>A0A6J4UGS9_9BACT</name>
<dbReference type="InterPro" id="IPR036425">
    <property type="entry name" value="MoaB/Mog-like_dom_sf"/>
</dbReference>
<dbReference type="PANTHER" id="PTHR43232:SF2">
    <property type="entry name" value="MOLYBDENUM COFACTOR BIOSYNTHESIS PROTEIN B"/>
    <property type="match status" value="1"/>
</dbReference>
<dbReference type="CDD" id="cd00886">
    <property type="entry name" value="MogA_MoaB"/>
    <property type="match status" value="1"/>
</dbReference>
<protein>
    <recommendedName>
        <fullName evidence="4 5">Molybdenum cofactor biosynthesis protein B</fullName>
    </recommendedName>
</protein>
<evidence type="ECO:0000256" key="1">
    <source>
        <dbReference type="ARBA" id="ARBA00003487"/>
    </source>
</evidence>
<comment type="function">
    <text evidence="1 5">May be involved in the biosynthesis of molybdopterin.</text>
</comment>
<evidence type="ECO:0000256" key="4">
    <source>
        <dbReference type="ARBA" id="ARBA00015262"/>
    </source>
</evidence>
<dbReference type="SUPFAM" id="SSF53218">
    <property type="entry name" value="Molybdenum cofactor biosynthesis proteins"/>
    <property type="match status" value="1"/>
</dbReference>
<evidence type="ECO:0000256" key="2">
    <source>
        <dbReference type="ARBA" id="ARBA00005046"/>
    </source>
</evidence>
<comment type="pathway">
    <text evidence="2 5">Cofactor biosynthesis; molybdopterin biosynthesis.</text>
</comment>
<dbReference type="NCBIfam" id="TIGR00177">
    <property type="entry name" value="molyb_syn"/>
    <property type="match status" value="1"/>
</dbReference>
<dbReference type="AlphaFoldDB" id="A0A6J4UGS9"/>
<dbReference type="UniPathway" id="UPA00344"/>
<evidence type="ECO:0000313" key="7">
    <source>
        <dbReference type="EMBL" id="CAA9548216.1"/>
    </source>
</evidence>
<comment type="similarity">
    <text evidence="3 5">Belongs to the MoaB/Mog family.</text>
</comment>
<evidence type="ECO:0000256" key="3">
    <source>
        <dbReference type="ARBA" id="ARBA00006112"/>
    </source>
</evidence>
<sequence>MTTSDSAALVDSVRQHRSAAPRAVRCAILTISDTRTAETDTSGALIRRLLERDGHDVLEGTIVPDDGERIRTKIGEWGADPRIQAILCNGGTGIARRDTTFEALSGLLERRLDGFGELFRMLSYAEVGSAAMLSRAVAGLYRGTLVVAMPGSSNAVRLAMERLILPELGHLIFELTK</sequence>
<dbReference type="FunFam" id="3.40.980.10:FF:000006">
    <property type="entry name" value="Molybdenum cofactor biosynthesis protein B"/>
    <property type="match status" value="1"/>
</dbReference>
<proteinExistence type="inferred from homology"/>
<evidence type="ECO:0000256" key="5">
    <source>
        <dbReference type="PIRNR" id="PIRNR006443"/>
    </source>
</evidence>
<dbReference type="PIRSF" id="PIRSF006443">
    <property type="entry name" value="MoaB"/>
    <property type="match status" value="1"/>
</dbReference>
<organism evidence="7">
    <name type="scientific">uncultured Thermomicrobiales bacterium</name>
    <dbReference type="NCBI Taxonomy" id="1645740"/>
    <lineage>
        <taxon>Bacteria</taxon>
        <taxon>Pseudomonadati</taxon>
        <taxon>Thermomicrobiota</taxon>
        <taxon>Thermomicrobia</taxon>
        <taxon>Thermomicrobiales</taxon>
        <taxon>environmental samples</taxon>
    </lineage>
</organism>
<dbReference type="SMART" id="SM00852">
    <property type="entry name" value="MoCF_biosynth"/>
    <property type="match status" value="1"/>
</dbReference>
<keyword evidence="5" id="KW-0501">Molybdenum cofactor biosynthesis</keyword>
<dbReference type="Gene3D" id="3.40.980.10">
    <property type="entry name" value="MoaB/Mog-like domain"/>
    <property type="match status" value="1"/>
</dbReference>
<dbReference type="EMBL" id="CADCWE010000175">
    <property type="protein sequence ID" value="CAA9548216.1"/>
    <property type="molecule type" value="Genomic_DNA"/>
</dbReference>